<comment type="caution">
    <text evidence="6">The sequence shown here is derived from an EMBL/GenBank/DDBJ whole genome shotgun (WGS) entry which is preliminary data.</text>
</comment>
<reference evidence="6" key="2">
    <citation type="submission" date="2023-05" db="EMBL/GenBank/DDBJ databases">
        <authorList>
            <person name="Schelkunov M.I."/>
        </authorList>
    </citation>
    <scope>NUCLEOTIDE SEQUENCE</scope>
    <source>
        <strain evidence="6">Hsosn_3</strain>
        <tissue evidence="6">Leaf</tissue>
    </source>
</reference>
<name>A0AAD8J181_9APIA</name>
<dbReference type="Pfam" id="PF02902">
    <property type="entry name" value="Peptidase_C48"/>
    <property type="match status" value="1"/>
</dbReference>
<dbReference type="GO" id="GO:0008234">
    <property type="term" value="F:cysteine-type peptidase activity"/>
    <property type="evidence" value="ECO:0007669"/>
    <property type="project" value="InterPro"/>
</dbReference>
<dbReference type="PANTHER" id="PTHR34835">
    <property type="entry name" value="OS07G0283600 PROTEIN-RELATED"/>
    <property type="match status" value="1"/>
</dbReference>
<dbReference type="InterPro" id="IPR003653">
    <property type="entry name" value="Peptidase_C48_C"/>
</dbReference>
<evidence type="ECO:0000256" key="2">
    <source>
        <dbReference type="ARBA" id="ARBA00022670"/>
    </source>
</evidence>
<dbReference type="AlphaFoldDB" id="A0AAD8J181"/>
<evidence type="ECO:0000313" key="7">
    <source>
        <dbReference type="Proteomes" id="UP001237642"/>
    </source>
</evidence>
<dbReference type="Gene3D" id="3.40.395.10">
    <property type="entry name" value="Adenoviral Proteinase, Chain A"/>
    <property type="match status" value="1"/>
</dbReference>
<gene>
    <name evidence="6" type="ORF">POM88_013779</name>
</gene>
<proteinExistence type="inferred from homology"/>
<feature type="compositionally biased region" description="Basic and acidic residues" evidence="4">
    <location>
        <begin position="111"/>
        <end position="120"/>
    </location>
</feature>
<dbReference type="EMBL" id="JAUIZM010000003">
    <property type="protein sequence ID" value="KAK1394723.1"/>
    <property type="molecule type" value="Genomic_DNA"/>
</dbReference>
<keyword evidence="2" id="KW-0645">Protease</keyword>
<evidence type="ECO:0000256" key="4">
    <source>
        <dbReference type="SAM" id="MobiDB-lite"/>
    </source>
</evidence>
<evidence type="ECO:0000259" key="5">
    <source>
        <dbReference type="Pfam" id="PF02902"/>
    </source>
</evidence>
<dbReference type="SUPFAM" id="SSF54001">
    <property type="entry name" value="Cysteine proteinases"/>
    <property type="match status" value="1"/>
</dbReference>
<dbReference type="InterPro" id="IPR038765">
    <property type="entry name" value="Papain-like_cys_pep_sf"/>
</dbReference>
<organism evidence="6 7">
    <name type="scientific">Heracleum sosnowskyi</name>
    <dbReference type="NCBI Taxonomy" id="360622"/>
    <lineage>
        <taxon>Eukaryota</taxon>
        <taxon>Viridiplantae</taxon>
        <taxon>Streptophyta</taxon>
        <taxon>Embryophyta</taxon>
        <taxon>Tracheophyta</taxon>
        <taxon>Spermatophyta</taxon>
        <taxon>Magnoliopsida</taxon>
        <taxon>eudicotyledons</taxon>
        <taxon>Gunneridae</taxon>
        <taxon>Pentapetalae</taxon>
        <taxon>asterids</taxon>
        <taxon>campanulids</taxon>
        <taxon>Apiales</taxon>
        <taxon>Apiaceae</taxon>
        <taxon>Apioideae</taxon>
        <taxon>apioid superclade</taxon>
        <taxon>Tordylieae</taxon>
        <taxon>Tordyliinae</taxon>
        <taxon>Heracleum</taxon>
    </lineage>
</organism>
<feature type="region of interest" description="Disordered" evidence="4">
    <location>
        <begin position="111"/>
        <end position="177"/>
    </location>
</feature>
<reference evidence="6" key="1">
    <citation type="submission" date="2023-02" db="EMBL/GenBank/DDBJ databases">
        <title>Genome of toxic invasive species Heracleum sosnowskyi carries increased number of genes despite the absence of recent whole-genome duplications.</title>
        <authorList>
            <person name="Schelkunov M."/>
            <person name="Shtratnikova V."/>
            <person name="Makarenko M."/>
            <person name="Klepikova A."/>
            <person name="Omelchenko D."/>
            <person name="Novikova G."/>
            <person name="Obukhova E."/>
            <person name="Bogdanov V."/>
            <person name="Penin A."/>
            <person name="Logacheva M."/>
        </authorList>
    </citation>
    <scope>NUCLEOTIDE SEQUENCE</scope>
    <source>
        <strain evidence="6">Hsosn_3</strain>
        <tissue evidence="6">Leaf</tissue>
    </source>
</reference>
<keyword evidence="7" id="KW-1185">Reference proteome</keyword>
<accession>A0AAD8J181</accession>
<feature type="compositionally biased region" description="Low complexity" evidence="4">
    <location>
        <begin position="121"/>
        <end position="130"/>
    </location>
</feature>
<protein>
    <recommendedName>
        <fullName evidence="5">Ubiquitin-like protease family profile domain-containing protein</fullName>
    </recommendedName>
</protein>
<sequence length="962" mass="111154">MIKLILGTSHKQVDIEILVSSTESNHFSGPCRRRRYHIRVDGLRKKYGKWIDQSSKQRHLPPEHIYIESDESNDTKNQNQNQNDGDVVNCEVAASMGGLKKPTLVANQKGEVDHHGKHENGNGNKGKSSSCIILSDSDFETPEQLREKKTNVSGKRKRITKSASTSSHKKKRTETTSVGKRKFFHKDWSTGKVKDGVKGSILRKKICSCLRKTRDTCKRKKIEKAAKAAKSKPNTEDRKQILVRTSPNTFANMVRALSDEQKQWVVDVGFGSILSFSLTKFPLKLAYNVVWSYNMDDFEMDLLAGKIPITEDDVHEVLGLPQGPRRIQIVKNEDAEKSWSLHDPSEYWLVNPKTRHYYGPLLFLIYFYLDRVHNQRWNVIRKVPTFSGWTTLMIQQRQNYEEINKSFGRGKILGAVRLTNESNNDIVNDKMKEEPAQDGETEPMAENSNLEVMVDAIVLNLSENCRQDKMKEEPAQDGETEPMAENSNLEVIVDAIVLNLSENCRQDKMKEEPARDGETKPVAENSNLEVRVDAIVLNLSENCRQDEMKEEPAQDGETELENLVRDENDKVNINIANITHNVEENISTFDEDIDIKENVFLETLESNINHIEKITQICRADLVIARALFRIFDHDGRNMQNEFDSVAVGSVKMDAEQRAEYTVEDNKIEERPHRDLKMANVLKSPFYDHTADINGKTLTVDEARTWRWLNRNQDNPNQTVFEWNQIKCFKAELQSLRLNEQILASVIDTWACICNVLEDMRAPESPRRLFCTIETTVGTLSRRNQKSTNLMYTNFARNLDHICEKYGVKLNDVDMIFFPIHDINHYYLICYNLKNPLVEIIDNSAYCGSATNIYDGFPESLHKHFIKYLHQNLFRRIIQMRLVQFVRLEMPWRTTSNQVDCGIFVMRHMEKYKADGSHGWSDFYHEGPNQSRQLARLRTLYCHKIIGSPLNIWKDLPIYELE</sequence>
<dbReference type="GO" id="GO:0006508">
    <property type="term" value="P:proteolysis"/>
    <property type="evidence" value="ECO:0007669"/>
    <property type="project" value="UniProtKB-KW"/>
</dbReference>
<feature type="domain" description="Ubiquitin-like protease family profile" evidence="5">
    <location>
        <begin position="809"/>
        <end position="918"/>
    </location>
</feature>
<evidence type="ECO:0000256" key="3">
    <source>
        <dbReference type="ARBA" id="ARBA00022801"/>
    </source>
</evidence>
<dbReference type="Proteomes" id="UP001237642">
    <property type="component" value="Unassembled WGS sequence"/>
</dbReference>
<comment type="similarity">
    <text evidence="1">Belongs to the peptidase C48 family.</text>
</comment>
<keyword evidence="3" id="KW-0378">Hydrolase</keyword>
<evidence type="ECO:0000313" key="6">
    <source>
        <dbReference type="EMBL" id="KAK1394723.1"/>
    </source>
</evidence>
<evidence type="ECO:0000256" key="1">
    <source>
        <dbReference type="ARBA" id="ARBA00005234"/>
    </source>
</evidence>